<protein>
    <submittedName>
        <fullName evidence="1">Uncharacterized protein</fullName>
    </submittedName>
</protein>
<organism evidence="1 2">
    <name type="scientific">Eruca vesicaria subsp. sativa</name>
    <name type="common">Garden rocket</name>
    <name type="synonym">Eruca sativa</name>
    <dbReference type="NCBI Taxonomy" id="29727"/>
    <lineage>
        <taxon>Eukaryota</taxon>
        <taxon>Viridiplantae</taxon>
        <taxon>Streptophyta</taxon>
        <taxon>Embryophyta</taxon>
        <taxon>Tracheophyta</taxon>
        <taxon>Spermatophyta</taxon>
        <taxon>Magnoliopsida</taxon>
        <taxon>eudicotyledons</taxon>
        <taxon>Gunneridae</taxon>
        <taxon>Pentapetalae</taxon>
        <taxon>rosids</taxon>
        <taxon>malvids</taxon>
        <taxon>Brassicales</taxon>
        <taxon>Brassicaceae</taxon>
        <taxon>Brassiceae</taxon>
        <taxon>Eruca</taxon>
    </lineage>
</organism>
<dbReference type="Proteomes" id="UP001642260">
    <property type="component" value="Unassembled WGS sequence"/>
</dbReference>
<evidence type="ECO:0000313" key="2">
    <source>
        <dbReference type="Proteomes" id="UP001642260"/>
    </source>
</evidence>
<comment type="caution">
    <text evidence="1">The sequence shown here is derived from an EMBL/GenBank/DDBJ whole genome shotgun (WGS) entry which is preliminary data.</text>
</comment>
<name>A0ABC8JBL0_ERUVS</name>
<reference evidence="1 2" key="1">
    <citation type="submission" date="2022-03" db="EMBL/GenBank/DDBJ databases">
        <authorList>
            <person name="Macdonald S."/>
            <person name="Ahmed S."/>
            <person name="Newling K."/>
        </authorList>
    </citation>
    <scope>NUCLEOTIDE SEQUENCE [LARGE SCALE GENOMIC DNA]</scope>
</reference>
<keyword evidence="2" id="KW-1185">Reference proteome</keyword>
<dbReference type="EMBL" id="CAKOAT010089599">
    <property type="protein sequence ID" value="CAH8319877.1"/>
    <property type="molecule type" value="Genomic_DNA"/>
</dbReference>
<accession>A0ABC8JBL0</accession>
<proteinExistence type="predicted"/>
<evidence type="ECO:0000313" key="1">
    <source>
        <dbReference type="EMBL" id="CAH8319877.1"/>
    </source>
</evidence>
<sequence>MLGISKILGSIFKEYRSWDLYLVFKRLLRGHQDSSNRRLDRPHQLHLPLLITRYVIQRWQKAFTDEQTKSFTKFSVSSTKTHMIFIYAVREKQGSSRRRN</sequence>
<gene>
    <name evidence="1" type="ORF">ERUC_LOCUS8576</name>
</gene>
<dbReference type="AlphaFoldDB" id="A0ABC8JBL0"/>